<sequence>MQSIFGPRRVHRSIPRAVIGSAWLLLFVPVASAQPPGNPAVTPSAQRAEPAQAETSQTETSRPDSNAGVRNAEADRSASDQQSSSVPSPAPTPLRPKPDGPQQYCKALEEAALENGLPPDFFVRLIWQESNFDPNSVSSAGAQGIAQFMPGTARWRGLADPFEPLPALQESARWLRELRAQFGNLGLAAAAYNGGPRRVQDWLAGRGSLPGETSAYVRIITGKSAEEWAQGSLEDRVHTDAAMACGDIVRGMLVRALPAGPRESATIAQQAAWGPWGLQLAGGPSQSRVLADYQQLQKRFASVLGDRAPLVLRSRMAGPGSATWYLLRVAETTRERANQLCARLEAVGGRCLVFRN</sequence>
<dbReference type="InterPro" id="IPR023346">
    <property type="entry name" value="Lysozyme-like_dom_sf"/>
</dbReference>
<evidence type="ECO:0000256" key="1">
    <source>
        <dbReference type="ARBA" id="ARBA00007734"/>
    </source>
</evidence>
<dbReference type="Proteomes" id="UP000199245">
    <property type="component" value="Unassembled WGS sequence"/>
</dbReference>
<reference evidence="6 7" key="1">
    <citation type="submission" date="2016-10" db="EMBL/GenBank/DDBJ databases">
        <authorList>
            <person name="de Groot N.N."/>
        </authorList>
    </citation>
    <scope>NUCLEOTIDE SEQUENCE [LARGE SCALE GENOMIC DNA]</scope>
    <source>
        <strain evidence="6 7">R5</strain>
    </source>
</reference>
<comment type="similarity">
    <text evidence="1">Belongs to the transglycosylase Slt family.</text>
</comment>
<feature type="compositionally biased region" description="Polar residues" evidence="3">
    <location>
        <begin position="53"/>
        <end position="64"/>
    </location>
</feature>
<dbReference type="Pfam" id="PF01464">
    <property type="entry name" value="SLT"/>
    <property type="match status" value="1"/>
</dbReference>
<accession>A0A1G6Y0E5</accession>
<evidence type="ECO:0000313" key="7">
    <source>
        <dbReference type="Proteomes" id="UP000199245"/>
    </source>
</evidence>
<dbReference type="RefSeq" id="WP_092083609.1">
    <property type="nucleotide sequence ID" value="NZ_FMZW01000016.1"/>
</dbReference>
<keyword evidence="4" id="KW-0732">Signal</keyword>
<dbReference type="PANTHER" id="PTHR37423">
    <property type="entry name" value="SOLUBLE LYTIC MUREIN TRANSGLYCOSYLASE-RELATED"/>
    <property type="match status" value="1"/>
</dbReference>
<evidence type="ECO:0000313" key="6">
    <source>
        <dbReference type="EMBL" id="SDD83780.1"/>
    </source>
</evidence>
<dbReference type="PANTHER" id="PTHR37423:SF2">
    <property type="entry name" value="MEMBRANE-BOUND LYTIC MUREIN TRANSGLYCOSYLASE C"/>
    <property type="match status" value="1"/>
</dbReference>
<protein>
    <submittedName>
        <fullName evidence="6">Sporulation related domain-containing protein</fullName>
    </submittedName>
</protein>
<feature type="signal peptide" evidence="4">
    <location>
        <begin position="1"/>
        <end position="33"/>
    </location>
</feature>
<evidence type="ECO:0000256" key="4">
    <source>
        <dbReference type="SAM" id="SignalP"/>
    </source>
</evidence>
<dbReference type="EMBL" id="FMZW01000016">
    <property type="protein sequence ID" value="SDD83780.1"/>
    <property type="molecule type" value="Genomic_DNA"/>
</dbReference>
<feature type="region of interest" description="Disordered" evidence="3">
    <location>
        <begin position="35"/>
        <end position="102"/>
    </location>
</feature>
<feature type="chain" id="PRO_5011551598" evidence="4">
    <location>
        <begin position="34"/>
        <end position="356"/>
    </location>
</feature>
<name>A0A1G6Y0E5_9BRAD</name>
<dbReference type="CDD" id="cd00254">
    <property type="entry name" value="LT-like"/>
    <property type="match status" value="1"/>
</dbReference>
<feature type="domain" description="Transglycosylase SLT" evidence="5">
    <location>
        <begin position="109"/>
        <end position="209"/>
    </location>
</feature>
<dbReference type="Gene3D" id="1.10.530.10">
    <property type="match status" value="1"/>
</dbReference>
<organism evidence="6 7">
    <name type="scientific">Bradyrhizobium brasilense</name>
    <dbReference type="NCBI Taxonomy" id="1419277"/>
    <lineage>
        <taxon>Bacteria</taxon>
        <taxon>Pseudomonadati</taxon>
        <taxon>Pseudomonadota</taxon>
        <taxon>Alphaproteobacteria</taxon>
        <taxon>Hyphomicrobiales</taxon>
        <taxon>Nitrobacteraceae</taxon>
        <taxon>Bradyrhizobium</taxon>
    </lineage>
</organism>
<evidence type="ECO:0000256" key="3">
    <source>
        <dbReference type="SAM" id="MobiDB-lite"/>
    </source>
</evidence>
<evidence type="ECO:0000259" key="5">
    <source>
        <dbReference type="Pfam" id="PF01464"/>
    </source>
</evidence>
<comment type="similarity">
    <text evidence="2">Belongs to the virb1 family.</text>
</comment>
<dbReference type="SUPFAM" id="SSF53955">
    <property type="entry name" value="Lysozyme-like"/>
    <property type="match status" value="1"/>
</dbReference>
<gene>
    <name evidence="6" type="ORF">SAMN05216337_10169</name>
</gene>
<dbReference type="InterPro" id="IPR008258">
    <property type="entry name" value="Transglycosylase_SLT_dom_1"/>
</dbReference>
<evidence type="ECO:0000256" key="2">
    <source>
        <dbReference type="ARBA" id="ARBA00009387"/>
    </source>
</evidence>
<proteinExistence type="inferred from homology"/>
<dbReference type="AlphaFoldDB" id="A0A1G6Y0E5"/>